<dbReference type="Proteomes" id="UP001274830">
    <property type="component" value="Unassembled WGS sequence"/>
</dbReference>
<dbReference type="EMBL" id="JAUTXT010000027">
    <property type="protein sequence ID" value="KAK3673145.1"/>
    <property type="molecule type" value="Genomic_DNA"/>
</dbReference>
<comment type="caution">
    <text evidence="2">The sequence shown here is derived from an EMBL/GenBank/DDBJ whole genome shotgun (WGS) entry which is preliminary data.</text>
</comment>
<accession>A0AAE1BZ21</accession>
<evidence type="ECO:0000256" key="1">
    <source>
        <dbReference type="SAM" id="MobiDB-lite"/>
    </source>
</evidence>
<sequence length="250" mass="25042">MSTSLSSIGVSPIGTTSSLSTTSPQSPMASVVSSVSQGQSSTSPVTYTVSPLPASSSTGATISGNTSVISMSSSMVISSMLASASASAFPSPGPPCPNYNNAAYTDQSLETYDITCNQTYSGTVITSQSQMRARRQTGGGPASTCMSLCDTYSNCIAISSKSTTCTLFSQITDLTYEGGSTAALLVSAGNQTTPSGAVSVVTVTQHVCAPRSTTTVFTTATMTTCAASAGCTTMPGNMRLGSGYIGKGGL</sequence>
<evidence type="ECO:0000313" key="3">
    <source>
        <dbReference type="Proteomes" id="UP001274830"/>
    </source>
</evidence>
<evidence type="ECO:0008006" key="4">
    <source>
        <dbReference type="Google" id="ProtNLM"/>
    </source>
</evidence>
<evidence type="ECO:0000313" key="2">
    <source>
        <dbReference type="EMBL" id="KAK3673145.1"/>
    </source>
</evidence>
<protein>
    <recommendedName>
        <fullName evidence="4">Apple domain-containing protein</fullName>
    </recommendedName>
</protein>
<feature type="compositionally biased region" description="Low complexity" evidence="1">
    <location>
        <begin position="30"/>
        <end position="48"/>
    </location>
</feature>
<keyword evidence="3" id="KW-1185">Reference proteome</keyword>
<proteinExistence type="predicted"/>
<gene>
    <name evidence="2" type="ORF">LTR78_006985</name>
</gene>
<name>A0AAE1BZ21_9PEZI</name>
<dbReference type="AlphaFoldDB" id="A0AAE1BZ21"/>
<reference evidence="2" key="1">
    <citation type="submission" date="2023-07" db="EMBL/GenBank/DDBJ databases">
        <title>Black Yeasts Isolated from many extreme environments.</title>
        <authorList>
            <person name="Coleine C."/>
            <person name="Stajich J.E."/>
            <person name="Selbmann L."/>
        </authorList>
    </citation>
    <scope>NUCLEOTIDE SEQUENCE</scope>
    <source>
        <strain evidence="2">CCFEE 5485</strain>
    </source>
</reference>
<organism evidence="2 3">
    <name type="scientific">Recurvomyces mirabilis</name>
    <dbReference type="NCBI Taxonomy" id="574656"/>
    <lineage>
        <taxon>Eukaryota</taxon>
        <taxon>Fungi</taxon>
        <taxon>Dikarya</taxon>
        <taxon>Ascomycota</taxon>
        <taxon>Pezizomycotina</taxon>
        <taxon>Dothideomycetes</taxon>
        <taxon>Dothideomycetidae</taxon>
        <taxon>Mycosphaerellales</taxon>
        <taxon>Teratosphaeriaceae</taxon>
        <taxon>Recurvomyces</taxon>
    </lineage>
</organism>
<feature type="region of interest" description="Disordered" evidence="1">
    <location>
        <begin position="1"/>
        <end position="48"/>
    </location>
</feature>